<dbReference type="EMBL" id="AFLV02000017">
    <property type="protein sequence ID" value="EKR65448.1"/>
    <property type="molecule type" value="Genomic_DNA"/>
</dbReference>
<evidence type="ECO:0000313" key="2">
    <source>
        <dbReference type="Proteomes" id="UP000001338"/>
    </source>
</evidence>
<name>A0A828Z593_9LEPT</name>
<gene>
    <name evidence="1" type="ORF">LEP1GSC036_2908</name>
</gene>
<comment type="caution">
    <text evidence="1">The sequence shown here is derived from an EMBL/GenBank/DDBJ whole genome shotgun (WGS) entry which is preliminary data.</text>
</comment>
<dbReference type="AlphaFoldDB" id="A0A828Z593"/>
<reference evidence="1 2" key="1">
    <citation type="submission" date="2012-10" db="EMBL/GenBank/DDBJ databases">
        <authorList>
            <person name="Harkins D.M."/>
            <person name="Durkin A.S."/>
            <person name="Brinkac L.M."/>
            <person name="Haft D.H."/>
            <person name="Selengut J.D."/>
            <person name="Sanka R."/>
            <person name="DePew J."/>
            <person name="Purushe J."/>
            <person name="Whelen A.C."/>
            <person name="Vinetz J.M."/>
            <person name="Sutton G.G."/>
            <person name="Nierman W.C."/>
            <person name="Fouts D.E."/>
        </authorList>
    </citation>
    <scope>NUCLEOTIDE SEQUENCE [LARGE SCALE GENOMIC DNA]</scope>
    <source>
        <strain evidence="1 2">2006001853</strain>
    </source>
</reference>
<proteinExistence type="predicted"/>
<evidence type="ECO:0000313" key="1">
    <source>
        <dbReference type="EMBL" id="EKR65448.1"/>
    </source>
</evidence>
<sequence>MHDPRSVSDMGSKTRKGVFERILVEVYLILNDDQEVK</sequence>
<dbReference type="Proteomes" id="UP000001338">
    <property type="component" value="Unassembled WGS sequence"/>
</dbReference>
<organism evidence="1 2">
    <name type="scientific">Leptospira weilii str. 2006001853</name>
    <dbReference type="NCBI Taxonomy" id="1001589"/>
    <lineage>
        <taxon>Bacteria</taxon>
        <taxon>Pseudomonadati</taxon>
        <taxon>Spirochaetota</taxon>
        <taxon>Spirochaetia</taxon>
        <taxon>Leptospirales</taxon>
        <taxon>Leptospiraceae</taxon>
        <taxon>Leptospira</taxon>
    </lineage>
</organism>
<protein>
    <submittedName>
        <fullName evidence="1">Uncharacterized protein</fullName>
    </submittedName>
</protein>
<accession>A0A828Z593</accession>